<name>A0A1G6THV8_9BACT</name>
<dbReference type="Proteomes" id="UP000199060">
    <property type="component" value="Unassembled WGS sequence"/>
</dbReference>
<evidence type="ECO:0000313" key="5">
    <source>
        <dbReference type="EMBL" id="SDD28444.1"/>
    </source>
</evidence>
<evidence type="ECO:0000256" key="3">
    <source>
        <dbReference type="ARBA" id="ARBA00023163"/>
    </source>
</evidence>
<keyword evidence="1" id="KW-0805">Transcription regulation</keyword>
<dbReference type="GO" id="GO:0003677">
    <property type="term" value="F:DNA binding"/>
    <property type="evidence" value="ECO:0007669"/>
    <property type="project" value="UniProtKB-KW"/>
</dbReference>
<dbReference type="AlphaFoldDB" id="A0A1G6THV8"/>
<dbReference type="Gene3D" id="3.30.450.20">
    <property type="entry name" value="PAS domain"/>
    <property type="match status" value="1"/>
</dbReference>
<proteinExistence type="predicted"/>
<dbReference type="CDD" id="cd06170">
    <property type="entry name" value="LuxR_C_like"/>
    <property type="match status" value="1"/>
</dbReference>
<keyword evidence="6" id="KW-1185">Reference proteome</keyword>
<evidence type="ECO:0000259" key="4">
    <source>
        <dbReference type="PROSITE" id="PS50043"/>
    </source>
</evidence>
<feature type="domain" description="HTH luxR-type" evidence="4">
    <location>
        <begin position="199"/>
        <end position="264"/>
    </location>
</feature>
<dbReference type="PROSITE" id="PS50043">
    <property type="entry name" value="HTH_LUXR_2"/>
    <property type="match status" value="1"/>
</dbReference>
<dbReference type="RefSeq" id="WP_087939887.1">
    <property type="nucleotide sequence ID" value="NZ_FNAC01000022.1"/>
</dbReference>
<dbReference type="STRING" id="686796.SAMN04488104_102247"/>
<organism evidence="5 6">
    <name type="scientific">Algoriphagus faecimaris</name>
    <dbReference type="NCBI Taxonomy" id="686796"/>
    <lineage>
        <taxon>Bacteria</taxon>
        <taxon>Pseudomonadati</taxon>
        <taxon>Bacteroidota</taxon>
        <taxon>Cytophagia</taxon>
        <taxon>Cytophagales</taxon>
        <taxon>Cyclobacteriaceae</taxon>
        <taxon>Algoriphagus</taxon>
    </lineage>
</organism>
<dbReference type="Gene3D" id="1.10.10.10">
    <property type="entry name" value="Winged helix-like DNA-binding domain superfamily/Winged helix DNA-binding domain"/>
    <property type="match status" value="1"/>
</dbReference>
<evidence type="ECO:0000313" key="6">
    <source>
        <dbReference type="Proteomes" id="UP000199060"/>
    </source>
</evidence>
<dbReference type="InterPro" id="IPR000792">
    <property type="entry name" value="Tscrpt_reg_LuxR_C"/>
</dbReference>
<dbReference type="PANTHER" id="PTHR44688">
    <property type="entry name" value="DNA-BINDING TRANSCRIPTIONAL ACTIVATOR DEVR_DOSR"/>
    <property type="match status" value="1"/>
</dbReference>
<dbReference type="EMBL" id="FNAC01000022">
    <property type="protein sequence ID" value="SDD28444.1"/>
    <property type="molecule type" value="Genomic_DNA"/>
</dbReference>
<dbReference type="PROSITE" id="PS00622">
    <property type="entry name" value="HTH_LUXR_1"/>
    <property type="match status" value="1"/>
</dbReference>
<dbReference type="GO" id="GO:0006355">
    <property type="term" value="P:regulation of DNA-templated transcription"/>
    <property type="evidence" value="ECO:0007669"/>
    <property type="project" value="InterPro"/>
</dbReference>
<keyword evidence="2" id="KW-0238">DNA-binding</keyword>
<evidence type="ECO:0000256" key="2">
    <source>
        <dbReference type="ARBA" id="ARBA00023125"/>
    </source>
</evidence>
<dbReference type="OrthoDB" id="1727128at2"/>
<sequence length="265" mass="31107">MDKVLLKDLRKQDKYTKFFSDWAKQEFKAHPNEKKLIENLEVLSQNIGMREGLVIACFDYRNLSLAFFTGEVESLTGYPESVFRKKGMEAAFTMIHEEDRAELFRFQKIVFEAFHQLTLQQRHSFEFSYTTRWVHRTTREVIWVMGKVRPYLIDEKGNFAMDLHIIVQLLTPPKEKGYDWTYSYTKEDGTRVLVSKNSPDRRQIKLTKKEKEIIKMILEGLGSKEIGESMNISINTVSTHRKNILRKLGAKSTAEMVKIIASYDF</sequence>
<dbReference type="InterPro" id="IPR016032">
    <property type="entry name" value="Sig_transdc_resp-reg_C-effctor"/>
</dbReference>
<dbReference type="PANTHER" id="PTHR44688:SF16">
    <property type="entry name" value="DNA-BINDING TRANSCRIPTIONAL ACTIVATOR DEVR_DOSR"/>
    <property type="match status" value="1"/>
</dbReference>
<accession>A0A1G6THV8</accession>
<dbReference type="InterPro" id="IPR036388">
    <property type="entry name" value="WH-like_DNA-bd_sf"/>
</dbReference>
<dbReference type="Pfam" id="PF00196">
    <property type="entry name" value="GerE"/>
    <property type="match status" value="1"/>
</dbReference>
<dbReference type="PRINTS" id="PR00038">
    <property type="entry name" value="HTHLUXR"/>
</dbReference>
<dbReference type="SMART" id="SM00421">
    <property type="entry name" value="HTH_LUXR"/>
    <property type="match status" value="1"/>
</dbReference>
<reference evidence="6" key="1">
    <citation type="submission" date="2016-10" db="EMBL/GenBank/DDBJ databases">
        <authorList>
            <person name="Varghese N."/>
            <person name="Submissions S."/>
        </authorList>
    </citation>
    <scope>NUCLEOTIDE SEQUENCE [LARGE SCALE GENOMIC DNA]</scope>
    <source>
        <strain evidence="6">DSM 23095</strain>
    </source>
</reference>
<gene>
    <name evidence="5" type="ORF">SAMN04488104_102247</name>
</gene>
<keyword evidence="3" id="KW-0804">Transcription</keyword>
<dbReference type="SUPFAM" id="SSF46894">
    <property type="entry name" value="C-terminal effector domain of the bipartite response regulators"/>
    <property type="match status" value="1"/>
</dbReference>
<evidence type="ECO:0000256" key="1">
    <source>
        <dbReference type="ARBA" id="ARBA00023015"/>
    </source>
</evidence>
<protein>
    <submittedName>
        <fullName evidence="5">Regulatory protein, luxR family</fullName>
    </submittedName>
</protein>